<proteinExistence type="predicted"/>
<protein>
    <submittedName>
        <fullName evidence="2">Lipase</fullName>
    </submittedName>
</protein>
<dbReference type="PANTHER" id="PTHR34853:SF1">
    <property type="entry name" value="LIPASE 5"/>
    <property type="match status" value="1"/>
</dbReference>
<dbReference type="SUPFAM" id="SSF53474">
    <property type="entry name" value="alpha/beta-Hydrolases"/>
    <property type="match status" value="1"/>
</dbReference>
<accession>A0A6S6QLJ3</accession>
<name>A0A6S6QLJ3_9HYPH</name>
<dbReference type="PANTHER" id="PTHR34853">
    <property type="match status" value="1"/>
</dbReference>
<dbReference type="Proteomes" id="UP000515317">
    <property type="component" value="Chromosome"/>
</dbReference>
<dbReference type="GO" id="GO:0004806">
    <property type="term" value="F:triacylglycerol lipase activity"/>
    <property type="evidence" value="ECO:0007669"/>
    <property type="project" value="InterPro"/>
</dbReference>
<dbReference type="InterPro" id="IPR029058">
    <property type="entry name" value="AB_hydrolase_fold"/>
</dbReference>
<evidence type="ECO:0000313" key="3">
    <source>
        <dbReference type="Proteomes" id="UP000515317"/>
    </source>
</evidence>
<sequence length="434" mass="44723">MRMKLLPACAALFLSVSAPAFAGDFYTPAAGAVSGKPGSIIRAEPFAAPPGASAAYKVLYRSTTGNGKPVAVSGIIVVPKTEAPAGGRPVVSWAPATSGVARSCARSMFPNVYENMYGLQDMLARGFVVAATDYPGLGTPGTHPYLIGADQGHAVLDMARAARALPDAKASNQFVAAGYSQGGHASLFAGQLAARYAPDLKLRGVAASAPPTDLGALIRESSDDPVGRVFATFALASWSKLYGISTDGVVPKHLGLVVKNIASGCNMDTGQTLKLLFIEQAFEREGFLKPGVDVTATAPWKNLMAKNSPGAMPSGVPVFLAQGTADTIVRPSVTQAYADRVCARGTPTSLVPVKGGHFETGAAAAKPMTAWIADRFTGKAAPSDCGVPMAADAPAKKAAKKESGPASSVVRTNIPAEKRFFIVDAQTQRDGRGS</sequence>
<gene>
    <name evidence="2" type="ORF">IZ6_04840</name>
</gene>
<feature type="signal peptide" evidence="1">
    <location>
        <begin position="1"/>
        <end position="22"/>
    </location>
</feature>
<evidence type="ECO:0000313" key="2">
    <source>
        <dbReference type="EMBL" id="BCJ89749.1"/>
    </source>
</evidence>
<feature type="chain" id="PRO_5028425310" evidence="1">
    <location>
        <begin position="23"/>
        <end position="434"/>
    </location>
</feature>
<evidence type="ECO:0000256" key="1">
    <source>
        <dbReference type="SAM" id="SignalP"/>
    </source>
</evidence>
<dbReference type="KEGG" id="tso:IZ6_04840"/>
<keyword evidence="1" id="KW-0732">Signal</keyword>
<organism evidence="2 3">
    <name type="scientific">Terrihabitans soli</name>
    <dbReference type="NCBI Taxonomy" id="708113"/>
    <lineage>
        <taxon>Bacteria</taxon>
        <taxon>Pseudomonadati</taxon>
        <taxon>Pseudomonadota</taxon>
        <taxon>Alphaproteobacteria</taxon>
        <taxon>Hyphomicrobiales</taxon>
        <taxon>Terrihabitans</taxon>
    </lineage>
</organism>
<dbReference type="EMBL" id="AP023361">
    <property type="protein sequence ID" value="BCJ89749.1"/>
    <property type="molecule type" value="Genomic_DNA"/>
</dbReference>
<keyword evidence="3" id="KW-1185">Reference proteome</keyword>
<dbReference type="PIRSF" id="PIRSF029171">
    <property type="entry name" value="Esterase_LipA"/>
    <property type="match status" value="1"/>
</dbReference>
<reference evidence="2 3" key="1">
    <citation type="submission" date="2020-08" db="EMBL/GenBank/DDBJ databases">
        <title>Genome sequence of Rhizobiales bacterium strain IZ6.</title>
        <authorList>
            <person name="Nakai R."/>
            <person name="Naganuma T."/>
        </authorList>
    </citation>
    <scope>NUCLEOTIDE SEQUENCE [LARGE SCALE GENOMIC DNA]</scope>
    <source>
        <strain evidence="2 3">IZ6</strain>
    </source>
</reference>
<dbReference type="AlphaFoldDB" id="A0A6S6QLJ3"/>
<dbReference type="InterPro" id="IPR005152">
    <property type="entry name" value="Lipase_secreted"/>
</dbReference>
<dbReference type="Pfam" id="PF03583">
    <property type="entry name" value="LIP"/>
    <property type="match status" value="1"/>
</dbReference>
<dbReference type="Gene3D" id="3.40.50.1820">
    <property type="entry name" value="alpha/beta hydrolase"/>
    <property type="match status" value="2"/>
</dbReference>
<dbReference type="GO" id="GO:0016042">
    <property type="term" value="P:lipid catabolic process"/>
    <property type="evidence" value="ECO:0007669"/>
    <property type="project" value="InterPro"/>
</dbReference>